<proteinExistence type="predicted"/>
<keyword evidence="2" id="KW-1185">Reference proteome</keyword>
<dbReference type="AlphaFoldDB" id="A0A919XSR2"/>
<sequence length="185" mass="20826">MGNALSTITAALLAIVLILFFPFMQTAQREEDLRMLAAYNSLVQFTDAVRNKGYVSPEMVEDFSGELARSGVVFDIELEHRHKKYHPEYGDPADAATFQHEFKVVYDAYFTEDVMEVLYPDDSGGNASLDRNLYMMELGDFWVVTLIPRSRSTYEILSGYLVGLIGKEGSSGKLTYGGMILNEDY</sequence>
<comment type="caution">
    <text evidence="1">The sequence shown here is derived from an EMBL/GenBank/DDBJ whole genome shotgun (WGS) entry which is preliminary data.</text>
</comment>
<gene>
    <name evidence="1" type="ORF">J41TS12_21500</name>
</gene>
<reference evidence="1 2" key="1">
    <citation type="submission" date="2021-03" db="EMBL/GenBank/DDBJ databases">
        <title>Antimicrobial resistance genes in bacteria isolated from Japanese honey, and their potential for conferring macrolide and lincosamide resistance in the American foulbrood pathogen Paenibacillus larvae.</title>
        <authorList>
            <person name="Okamoto M."/>
            <person name="Kumagai M."/>
            <person name="Kanamori H."/>
            <person name="Takamatsu D."/>
        </authorList>
    </citation>
    <scope>NUCLEOTIDE SEQUENCE [LARGE SCALE GENOMIC DNA]</scope>
    <source>
        <strain evidence="1 2">J41TS12</strain>
    </source>
</reference>
<evidence type="ECO:0000313" key="1">
    <source>
        <dbReference type="EMBL" id="GIO37289.1"/>
    </source>
</evidence>
<dbReference type="EMBL" id="BORR01000007">
    <property type="protein sequence ID" value="GIO37289.1"/>
    <property type="molecule type" value="Genomic_DNA"/>
</dbReference>
<organism evidence="1 2">
    <name type="scientific">Paenibacillus antibioticophila</name>
    <dbReference type="NCBI Taxonomy" id="1274374"/>
    <lineage>
        <taxon>Bacteria</taxon>
        <taxon>Bacillati</taxon>
        <taxon>Bacillota</taxon>
        <taxon>Bacilli</taxon>
        <taxon>Bacillales</taxon>
        <taxon>Paenibacillaceae</taxon>
        <taxon>Paenibacillus</taxon>
    </lineage>
</organism>
<accession>A0A919XSR2</accession>
<dbReference type="RefSeq" id="WP_212939575.1">
    <property type="nucleotide sequence ID" value="NZ_BORR01000007.1"/>
</dbReference>
<name>A0A919XSR2_9BACL</name>
<dbReference type="Proteomes" id="UP000681162">
    <property type="component" value="Unassembled WGS sequence"/>
</dbReference>
<evidence type="ECO:0000313" key="2">
    <source>
        <dbReference type="Proteomes" id="UP000681162"/>
    </source>
</evidence>
<protein>
    <submittedName>
        <fullName evidence="1">Uncharacterized protein</fullName>
    </submittedName>
</protein>